<dbReference type="AlphaFoldDB" id="A0AAV4R7C1"/>
<name>A0AAV4R7C1_9ARAC</name>
<comment type="caution">
    <text evidence="1">The sequence shown here is derived from an EMBL/GenBank/DDBJ whole genome shotgun (WGS) entry which is preliminary data.</text>
</comment>
<keyword evidence="2" id="KW-1185">Reference proteome</keyword>
<evidence type="ECO:0000313" key="1">
    <source>
        <dbReference type="EMBL" id="GIY17365.1"/>
    </source>
</evidence>
<dbReference type="EMBL" id="BPLQ01005803">
    <property type="protein sequence ID" value="GIY17365.1"/>
    <property type="molecule type" value="Genomic_DNA"/>
</dbReference>
<evidence type="ECO:0000313" key="2">
    <source>
        <dbReference type="Proteomes" id="UP001054837"/>
    </source>
</evidence>
<proteinExistence type="predicted"/>
<sequence>MKISVQWDGRYGVTNDAPAFEECTLDCKLLNKVRLVILKSHQKQSFQKIRASSICSSTIGQPLLIRLKGGEDVLDIFLLLRFQDSIVVSFLRHARSDVLPPPTEEYSVVP</sequence>
<reference evidence="1 2" key="1">
    <citation type="submission" date="2021-06" db="EMBL/GenBank/DDBJ databases">
        <title>Caerostris darwini draft genome.</title>
        <authorList>
            <person name="Kono N."/>
            <person name="Arakawa K."/>
        </authorList>
    </citation>
    <scope>NUCLEOTIDE SEQUENCE [LARGE SCALE GENOMIC DNA]</scope>
</reference>
<protein>
    <submittedName>
        <fullName evidence="1">Uncharacterized protein</fullName>
    </submittedName>
</protein>
<gene>
    <name evidence="1" type="ORF">CDAR_1511</name>
</gene>
<dbReference type="Proteomes" id="UP001054837">
    <property type="component" value="Unassembled WGS sequence"/>
</dbReference>
<organism evidence="1 2">
    <name type="scientific">Caerostris darwini</name>
    <dbReference type="NCBI Taxonomy" id="1538125"/>
    <lineage>
        <taxon>Eukaryota</taxon>
        <taxon>Metazoa</taxon>
        <taxon>Ecdysozoa</taxon>
        <taxon>Arthropoda</taxon>
        <taxon>Chelicerata</taxon>
        <taxon>Arachnida</taxon>
        <taxon>Araneae</taxon>
        <taxon>Araneomorphae</taxon>
        <taxon>Entelegynae</taxon>
        <taxon>Araneoidea</taxon>
        <taxon>Araneidae</taxon>
        <taxon>Caerostris</taxon>
    </lineage>
</organism>
<accession>A0AAV4R7C1</accession>